<evidence type="ECO:0000313" key="1">
    <source>
        <dbReference type="EMBL" id="HGV55968.1"/>
    </source>
</evidence>
<organism evidence="1">
    <name type="scientific">Caldimicrobium thiodismutans</name>
    <dbReference type="NCBI Taxonomy" id="1653476"/>
    <lineage>
        <taxon>Bacteria</taxon>
        <taxon>Pseudomonadati</taxon>
        <taxon>Thermodesulfobacteriota</taxon>
        <taxon>Thermodesulfobacteria</taxon>
        <taxon>Thermodesulfobacteriales</taxon>
        <taxon>Thermodesulfobacteriaceae</taxon>
        <taxon>Caldimicrobium</taxon>
    </lineage>
</organism>
<gene>
    <name evidence="1" type="ORF">ENT73_07835</name>
</gene>
<protein>
    <submittedName>
        <fullName evidence="1">Uncharacterized protein</fullName>
    </submittedName>
</protein>
<reference evidence="1" key="1">
    <citation type="journal article" date="2020" name="mSystems">
        <title>Genome- and Community-Level Interaction Insights into Carbon Utilization and Element Cycling Functions of Hydrothermarchaeota in Hydrothermal Sediment.</title>
        <authorList>
            <person name="Zhou Z."/>
            <person name="Liu Y."/>
            <person name="Xu W."/>
            <person name="Pan J."/>
            <person name="Luo Z.H."/>
            <person name="Li M."/>
        </authorList>
    </citation>
    <scope>NUCLEOTIDE SEQUENCE [LARGE SCALE GENOMIC DNA]</scope>
    <source>
        <strain evidence="1">SpSt-605</strain>
    </source>
</reference>
<dbReference type="AlphaFoldDB" id="A0A832GMN6"/>
<sequence>MEKEKLLINRVRAFYFMAGLLKLQGTDPRCSVCKSRKEVAEEIIDDFQRFKSEVKLEEIPEIFRSKFEAVEEILSALKLPEKPIPQRKEGGCHFPDKTCLVKECEDIFEDLIEEEED</sequence>
<accession>A0A832GMN6</accession>
<dbReference type="EMBL" id="DSZU01000144">
    <property type="protein sequence ID" value="HGV55968.1"/>
    <property type="molecule type" value="Genomic_DNA"/>
</dbReference>
<proteinExistence type="predicted"/>
<name>A0A832GMN6_9BACT</name>
<comment type="caution">
    <text evidence="1">The sequence shown here is derived from an EMBL/GenBank/DDBJ whole genome shotgun (WGS) entry which is preliminary data.</text>
</comment>